<dbReference type="AlphaFoldDB" id="A0A2H0TR10"/>
<dbReference type="PROSITE" id="PS50173">
    <property type="entry name" value="UMUC"/>
    <property type="match status" value="1"/>
</dbReference>
<dbReference type="Gene3D" id="3.30.1490.100">
    <property type="entry name" value="DNA polymerase, Y-family, little finger domain"/>
    <property type="match status" value="1"/>
</dbReference>
<comment type="caution">
    <text evidence="4">The sequence shown here is derived from an EMBL/GenBank/DDBJ whole genome shotgun (WGS) entry which is preliminary data.</text>
</comment>
<feature type="compositionally biased region" description="Basic and acidic residues" evidence="2">
    <location>
        <begin position="401"/>
        <end position="410"/>
    </location>
</feature>
<dbReference type="Gene3D" id="3.40.1170.60">
    <property type="match status" value="1"/>
</dbReference>
<dbReference type="PANTHER" id="PTHR11076:SF34">
    <property type="entry name" value="PROTEIN UMUC"/>
    <property type="match status" value="1"/>
</dbReference>
<evidence type="ECO:0000313" key="4">
    <source>
        <dbReference type="EMBL" id="PIR74578.1"/>
    </source>
</evidence>
<evidence type="ECO:0000313" key="5">
    <source>
        <dbReference type="Proteomes" id="UP000230154"/>
    </source>
</evidence>
<dbReference type="GO" id="GO:0005829">
    <property type="term" value="C:cytosol"/>
    <property type="evidence" value="ECO:0007669"/>
    <property type="project" value="TreeGrafter"/>
</dbReference>
<dbReference type="InterPro" id="IPR001126">
    <property type="entry name" value="UmuC"/>
</dbReference>
<name>A0A2H0TR10_9BACT</name>
<reference evidence="5" key="1">
    <citation type="submission" date="2017-09" db="EMBL/GenBank/DDBJ databases">
        <title>Depth-based differentiation of microbial function through sediment-hosted aquifers and enrichment of novel symbionts in the deep terrestrial subsurface.</title>
        <authorList>
            <person name="Probst A.J."/>
            <person name="Ladd B."/>
            <person name="Jarett J.K."/>
            <person name="Geller-Mcgrath D.E."/>
            <person name="Sieber C.M.K."/>
            <person name="Emerson J.B."/>
            <person name="Anantharaman K."/>
            <person name="Thomas B.C."/>
            <person name="Malmstrom R."/>
            <person name="Stieglmeier M."/>
            <person name="Klingl A."/>
            <person name="Woyke T."/>
            <person name="Ryan C.M."/>
            <person name="Banfield J.F."/>
        </authorList>
    </citation>
    <scope>NUCLEOTIDE SEQUENCE [LARGE SCALE GENOMIC DNA]</scope>
</reference>
<dbReference type="InterPro" id="IPR036775">
    <property type="entry name" value="DNA_pol_Y-fam_lit_finger_sf"/>
</dbReference>
<dbReference type="InterPro" id="IPR017961">
    <property type="entry name" value="DNA_pol_Y-fam_little_finger"/>
</dbReference>
<dbReference type="GO" id="GO:0006281">
    <property type="term" value="P:DNA repair"/>
    <property type="evidence" value="ECO:0007669"/>
    <property type="project" value="InterPro"/>
</dbReference>
<dbReference type="InterPro" id="IPR043502">
    <property type="entry name" value="DNA/RNA_pol_sf"/>
</dbReference>
<accession>A0A2H0TR10</accession>
<dbReference type="GO" id="GO:0003684">
    <property type="term" value="F:damaged DNA binding"/>
    <property type="evidence" value="ECO:0007669"/>
    <property type="project" value="InterPro"/>
</dbReference>
<dbReference type="SUPFAM" id="SSF100879">
    <property type="entry name" value="Lesion bypass DNA polymerase (Y-family), little finger domain"/>
    <property type="match status" value="1"/>
</dbReference>
<dbReference type="GO" id="GO:0009432">
    <property type="term" value="P:SOS response"/>
    <property type="evidence" value="ECO:0007669"/>
    <property type="project" value="TreeGrafter"/>
</dbReference>
<dbReference type="InterPro" id="IPR022880">
    <property type="entry name" value="DNApol_IV"/>
</dbReference>
<evidence type="ECO:0000256" key="2">
    <source>
        <dbReference type="SAM" id="MobiDB-lite"/>
    </source>
</evidence>
<organism evidence="4 5">
    <name type="scientific">Candidatus Magasanikbacteria bacterium CG10_big_fil_rev_8_21_14_0_10_47_10</name>
    <dbReference type="NCBI Taxonomy" id="1974652"/>
    <lineage>
        <taxon>Bacteria</taxon>
        <taxon>Candidatus Magasanikiibacteriota</taxon>
    </lineage>
</organism>
<feature type="domain" description="UmuC" evidence="3">
    <location>
        <begin position="15"/>
        <end position="194"/>
    </location>
</feature>
<comment type="similarity">
    <text evidence="1">Belongs to the DNA polymerase type-Y family.</text>
</comment>
<dbReference type="Gene3D" id="1.10.150.20">
    <property type="entry name" value="5' to 3' exonuclease, C-terminal subdomain"/>
    <property type="match status" value="1"/>
</dbReference>
<feature type="region of interest" description="Disordered" evidence="2">
    <location>
        <begin position="400"/>
        <end position="422"/>
    </location>
</feature>
<dbReference type="InterPro" id="IPR043128">
    <property type="entry name" value="Rev_trsase/Diguanyl_cyclase"/>
</dbReference>
<dbReference type="Pfam" id="PF00817">
    <property type="entry name" value="IMS"/>
    <property type="match status" value="1"/>
</dbReference>
<dbReference type="Proteomes" id="UP000230154">
    <property type="component" value="Unassembled WGS sequence"/>
</dbReference>
<dbReference type="PANTHER" id="PTHR11076">
    <property type="entry name" value="DNA REPAIR POLYMERASE UMUC / TRANSFERASE FAMILY MEMBER"/>
    <property type="match status" value="1"/>
</dbReference>
<dbReference type="CDD" id="cd03586">
    <property type="entry name" value="PolY_Pol_IV_kappa"/>
    <property type="match status" value="1"/>
</dbReference>
<dbReference type="GO" id="GO:0003887">
    <property type="term" value="F:DNA-directed DNA polymerase activity"/>
    <property type="evidence" value="ECO:0007669"/>
    <property type="project" value="InterPro"/>
</dbReference>
<evidence type="ECO:0000256" key="1">
    <source>
        <dbReference type="ARBA" id="ARBA00010945"/>
    </source>
</evidence>
<dbReference type="SUPFAM" id="SSF56672">
    <property type="entry name" value="DNA/RNA polymerases"/>
    <property type="match status" value="1"/>
</dbReference>
<evidence type="ECO:0000259" key="3">
    <source>
        <dbReference type="PROSITE" id="PS50173"/>
    </source>
</evidence>
<sequence length="438" mass="49124">MFWQNPNIASFPRAILHIDGDAFFASCEQAIHPELKGVPVITGKERGIVSSASYEAKALGIQRGVRLSDVHTMCPGAVMLPSDYETYSLFSKRMFSIMRQFSGVVEEYGIDEGFVDITGMQRPLNMSYRQIADSIKIQVQKELDITVSVGLAGTKVLAKFASKYKKPNGLTVISNRNREKYLAERPVEFVWGIGANTAAHMHGMNIHTAQQFADIPFEKVETVFTKPQQEIWQELNGNSVYDVMAEEKQRYASISKTKTFTPPSTTTSFIFSQLVKNLENACIKARRYQLVGKRLHIFLKTQDFETHGIEIDLSRASAYPNDMTGVLVKGFNQIVQPGMLYRATGVTMSALQEDRAIQSTLFEQPVQLEKMKRVYAAVDETAGRFGKHAIHLGGSVYANRADQHTGNRGEKAHRKQTSIKGESPRRRVGIPMLFTQLK</sequence>
<gene>
    <name evidence="4" type="ORF">COU35_01725</name>
</gene>
<dbReference type="EMBL" id="PFCB01000016">
    <property type="protein sequence ID" value="PIR74578.1"/>
    <property type="molecule type" value="Genomic_DNA"/>
</dbReference>
<dbReference type="Pfam" id="PF11799">
    <property type="entry name" value="IMS_C"/>
    <property type="match status" value="1"/>
</dbReference>
<proteinExistence type="inferred from homology"/>
<dbReference type="InterPro" id="IPR050116">
    <property type="entry name" value="DNA_polymerase-Y"/>
</dbReference>
<dbReference type="Gene3D" id="3.30.70.270">
    <property type="match status" value="1"/>
</dbReference>
<dbReference type="GO" id="GO:0042276">
    <property type="term" value="P:error-prone translesion synthesis"/>
    <property type="evidence" value="ECO:0007669"/>
    <property type="project" value="TreeGrafter"/>
</dbReference>
<protein>
    <submittedName>
        <fullName evidence="4">DNA polymerase IV</fullName>
    </submittedName>
</protein>